<evidence type="ECO:0000256" key="4">
    <source>
        <dbReference type="ARBA" id="ARBA00022801"/>
    </source>
</evidence>
<dbReference type="SUPFAM" id="SSF52540">
    <property type="entry name" value="P-loop containing nucleoside triphosphate hydrolases"/>
    <property type="match status" value="2"/>
</dbReference>
<dbReference type="CDD" id="cd17917">
    <property type="entry name" value="DEXHc_RHA-like"/>
    <property type="match status" value="1"/>
</dbReference>
<dbReference type="Pfam" id="PF00025">
    <property type="entry name" value="Arf"/>
    <property type="match status" value="1"/>
</dbReference>
<dbReference type="InterPro" id="IPR006689">
    <property type="entry name" value="Small_GTPase_ARF/SAR"/>
</dbReference>
<dbReference type="PROSITE" id="PS51194">
    <property type="entry name" value="HELICASE_CTER"/>
    <property type="match status" value="1"/>
</dbReference>
<dbReference type="GO" id="GO:0005525">
    <property type="term" value="F:GTP binding"/>
    <property type="evidence" value="ECO:0007669"/>
    <property type="project" value="UniProtKB-KW"/>
</dbReference>
<dbReference type="PROSITE" id="PS00690">
    <property type="entry name" value="DEAH_ATP_HELICASE"/>
    <property type="match status" value="1"/>
</dbReference>
<evidence type="ECO:0000256" key="2">
    <source>
        <dbReference type="ARBA" id="ARBA00012552"/>
    </source>
</evidence>
<evidence type="ECO:0000256" key="8">
    <source>
        <dbReference type="PIRSR" id="PIRSR606689-1"/>
    </source>
</evidence>
<name>A0A4U0VFH7_9PEZI</name>
<dbReference type="FunFam" id="3.40.50.300:FF:000624">
    <property type="entry name" value="ADP-ribosylation factor 1"/>
    <property type="match status" value="1"/>
</dbReference>
<dbReference type="OrthoDB" id="5600252at2759"/>
<feature type="binding site" evidence="9">
    <location>
        <position position="48"/>
    </location>
    <ligand>
        <name>Mg(2+)</name>
        <dbReference type="ChEBI" id="CHEBI:18420"/>
    </ligand>
</feature>
<comment type="similarity">
    <text evidence="1">Belongs to the DEAD box helicase family. DEAH subfamily.</text>
</comment>
<dbReference type="GO" id="GO:0003724">
    <property type="term" value="F:RNA helicase activity"/>
    <property type="evidence" value="ECO:0007669"/>
    <property type="project" value="UniProtKB-EC"/>
</dbReference>
<proteinExistence type="inferred from homology"/>
<dbReference type="EMBL" id="NAJP01000004">
    <property type="protein sequence ID" value="TKA47917.1"/>
    <property type="molecule type" value="Genomic_DNA"/>
</dbReference>
<feature type="binding site" evidence="8">
    <location>
        <begin position="24"/>
        <end position="31"/>
    </location>
    <ligand>
        <name>GTP</name>
        <dbReference type="ChEBI" id="CHEBI:37565"/>
    </ligand>
</feature>
<dbReference type="PANTHER" id="PTHR18934">
    <property type="entry name" value="ATP-DEPENDENT RNA HELICASE"/>
    <property type="match status" value="1"/>
</dbReference>
<feature type="region of interest" description="Disordered" evidence="10">
    <location>
        <begin position="652"/>
        <end position="672"/>
    </location>
</feature>
<dbReference type="InterPro" id="IPR001650">
    <property type="entry name" value="Helicase_C-like"/>
</dbReference>
<evidence type="ECO:0000256" key="6">
    <source>
        <dbReference type="ARBA" id="ARBA00022840"/>
    </source>
</evidence>
<comment type="caution">
    <text evidence="13">The sequence shown here is derived from an EMBL/GenBank/DDBJ whole genome shotgun (WGS) entry which is preliminary data.</text>
</comment>
<feature type="binding site" evidence="8">
    <location>
        <begin position="126"/>
        <end position="129"/>
    </location>
    <ligand>
        <name>GTP</name>
        <dbReference type="ChEBI" id="CHEBI:37565"/>
    </ligand>
</feature>
<dbReference type="InterPro" id="IPR011545">
    <property type="entry name" value="DEAD/DEAH_box_helicase_dom"/>
</dbReference>
<dbReference type="CDD" id="cd04151">
    <property type="entry name" value="Arl1"/>
    <property type="match status" value="1"/>
</dbReference>
<dbReference type="Pfam" id="PF00270">
    <property type="entry name" value="DEAD"/>
    <property type="match status" value="1"/>
</dbReference>
<keyword evidence="7 8" id="KW-0342">GTP-binding</keyword>
<keyword evidence="9" id="KW-0479">Metal-binding</keyword>
<dbReference type="PROSITE" id="PS51192">
    <property type="entry name" value="HELICASE_ATP_BIND_1"/>
    <property type="match status" value="1"/>
</dbReference>
<dbReference type="InterPro" id="IPR005225">
    <property type="entry name" value="Small_GTP-bd"/>
</dbReference>
<evidence type="ECO:0000256" key="5">
    <source>
        <dbReference type="ARBA" id="ARBA00022806"/>
    </source>
</evidence>
<dbReference type="PROSITE" id="PS51417">
    <property type="entry name" value="ARF"/>
    <property type="match status" value="1"/>
</dbReference>
<organism evidence="13 14">
    <name type="scientific">Friedmanniomyces endolithicus</name>
    <dbReference type="NCBI Taxonomy" id="329885"/>
    <lineage>
        <taxon>Eukaryota</taxon>
        <taxon>Fungi</taxon>
        <taxon>Dikarya</taxon>
        <taxon>Ascomycota</taxon>
        <taxon>Pezizomycotina</taxon>
        <taxon>Dothideomycetes</taxon>
        <taxon>Dothideomycetidae</taxon>
        <taxon>Mycosphaerellales</taxon>
        <taxon>Teratosphaeriaceae</taxon>
        <taxon>Friedmanniomyces</taxon>
    </lineage>
</organism>
<feature type="region of interest" description="Disordered" evidence="10">
    <location>
        <begin position="1413"/>
        <end position="1441"/>
    </location>
</feature>
<dbReference type="Pfam" id="PF00271">
    <property type="entry name" value="Helicase_C"/>
    <property type="match status" value="1"/>
</dbReference>
<dbReference type="STRING" id="329885.A0A4U0VFH7"/>
<dbReference type="SMART" id="SM00847">
    <property type="entry name" value="HA2"/>
    <property type="match status" value="1"/>
</dbReference>
<dbReference type="SMART" id="SM00490">
    <property type="entry name" value="HELICc"/>
    <property type="match status" value="1"/>
</dbReference>
<sequence length="1590" mass="176029">MGGFLSTFQKLVWSKKEIRILILGLDNAGKTTLLYRLKIGEVVTTIPTIGFNVESVTYKNLAFNVWDLGGQTSIRPYWRCYYGNTAAVVFVIDSTDVERLETAAEELRGMLGEEELRDAALLVFANKQDQPGAKGAGEISEALRLGELKDRNWSIMACSAIDGRGVNEGMDWLVGARRERHNTFMHLNMLPSSLRAAAYSRAIASRPYTNAVARLAVARGTESFACHPRRRGYATLHADKHGTIQEAYDFSPRPPKESMTRKKAANQAKEPVHSIEHVRRMETVPTKEDYPHAPDALFEPTLIQNEIAGICGRRKLGMQTAIDIAMREQAMPEVQYHCTLKLEVQGMCQETSVAEGASKQGSKHAAWVSMLAKLHANGTLAELLTPKLSSQILQGEDGEDLRPAALSASVLDEEKDAKLEIYNYAAAFGCIPSFDAVKVQPRARRVRAGRQPPHQKPVVRATISLPELDLEAMGVGRDLRTAEVAAALEFKSKAEQRTATPTMLLEHEKSGAHGILNMDTAKHFFTFLQDARRGVRIEVEYEQATVASTPRPGARLSIDAEPMGEIITMATKKQAEAVAYLTAAVHLTAKEPELLRGFEARLRKDKGKVLRHLAPVDLKVDEESLYLMRSALVEARQAGLPDSHDALLAEEVGDSAQRQRGRRRQLNPAEARAVSDELIEAQQEFDTDPRTHELRQKKAALPMNQYRAQVVKMISNNPYSIVVGATGSGKTTQVPQILLEQMIAAGSGGACNIICTQPRRIAATSVAQRVAEERDEPLQRSVGYHVRFDAKLPQPGGSITYCTTGILLEQLKHDPDGVLDAVSHVVIDEVHERDISIDFLMIILKRALSARQAMGKPVPKVVLMSATLDTELFANYFATVEEDGTRKLCPSLSVPGRTFPVKDEFLGSIMHNLMQYPRSELDRVLAMDNVSQDYLKSETAFSKEVGPEDVESPTDSVIDWKREKQVLVGAQGLDTAAAEKEMGLVPTALLAATLAHICKTTSEGAILAFLPGLAEILRTQTHLQYRSILGVDFGDARKFKICLLHSTLPKEEQAQIFEPTPPGCRKIILSTNIAETSVTVTDVRFVVDTGKLRETRYDQIRRINKLECVWESKSNSKQRAGRAGRVQDGFYYALFSKERHTSMRAIGLPELLRSDLQETLLSIKAQGFTDPVQTFLGQAIESPPADAITAARVSLEDIEAFTEDEKLTDLGRLLSKLPVHPRLGKMIVLGVIFRCLEPMLILGAAAEGRSLFILPIGREGRSSAEETRRSYANDDSDHLGMLNAFREIRAIRDQQGQDAAWNRAQRRYVHMGAFRIIDQTSKQILQVLQDSGLIPLTDEEFWGGSSYGPDRTSRQVMQVLKESGMQSRADQDSAGGNMYGPAALNRNSDNPDLIKSLLLAGYYPNLGAKLSPKGSTYRTTSEQNVLMHPSSLNDDSKRKTGKHDSGALFAYSTMGRSNDGSSLFMRDSTLVSPLKAVLFGGKLHMSSYKRLDMDEWVPFYVQADNRQYATKLILEFRKALNRVLVSAFRALANVDPRGGTAFVDDELRENFAQKVVEVLDQASGRANANAFARARRTEYSRSEPSARGRY</sequence>
<dbReference type="GO" id="GO:0003723">
    <property type="term" value="F:RNA binding"/>
    <property type="evidence" value="ECO:0007669"/>
    <property type="project" value="TreeGrafter"/>
</dbReference>
<feature type="binding site" evidence="8">
    <location>
        <position position="70"/>
    </location>
    <ligand>
        <name>GTP</name>
        <dbReference type="ChEBI" id="CHEBI:37565"/>
    </ligand>
</feature>
<keyword evidence="3 8" id="KW-0547">Nucleotide-binding</keyword>
<dbReference type="PRINTS" id="PR00328">
    <property type="entry name" value="SAR1GTPBP"/>
</dbReference>
<evidence type="ECO:0000259" key="11">
    <source>
        <dbReference type="PROSITE" id="PS51192"/>
    </source>
</evidence>
<evidence type="ECO:0000256" key="3">
    <source>
        <dbReference type="ARBA" id="ARBA00022741"/>
    </source>
</evidence>
<evidence type="ECO:0000256" key="7">
    <source>
        <dbReference type="ARBA" id="ARBA00023134"/>
    </source>
</evidence>
<feature type="region of interest" description="Disordered" evidence="10">
    <location>
        <begin position="250"/>
        <end position="272"/>
    </location>
</feature>
<evidence type="ECO:0000313" key="13">
    <source>
        <dbReference type="EMBL" id="TKA47917.1"/>
    </source>
</evidence>
<feature type="domain" description="Helicase C-terminal" evidence="12">
    <location>
        <begin position="993"/>
        <end position="1167"/>
    </location>
</feature>
<dbReference type="InterPro" id="IPR011709">
    <property type="entry name" value="DEAD-box_helicase_OB_fold"/>
</dbReference>
<dbReference type="Gene3D" id="1.20.120.1080">
    <property type="match status" value="1"/>
</dbReference>
<protein>
    <recommendedName>
        <fullName evidence="2">RNA helicase</fullName>
        <ecNumber evidence="2">3.6.4.13</ecNumber>
    </recommendedName>
</protein>
<evidence type="ECO:0000256" key="9">
    <source>
        <dbReference type="PIRSR" id="PIRSR606689-2"/>
    </source>
</evidence>
<feature type="domain" description="Helicase ATP-binding" evidence="11">
    <location>
        <begin position="711"/>
        <end position="886"/>
    </location>
</feature>
<reference evidence="13 14" key="1">
    <citation type="submission" date="2017-03" db="EMBL/GenBank/DDBJ databases">
        <title>Genomes of endolithic fungi from Antarctica.</title>
        <authorList>
            <person name="Coleine C."/>
            <person name="Masonjones S."/>
            <person name="Stajich J.E."/>
        </authorList>
    </citation>
    <scope>NUCLEOTIDE SEQUENCE [LARGE SCALE GENOMIC DNA]</scope>
    <source>
        <strain evidence="13 14">CCFEE 5311</strain>
    </source>
</reference>
<evidence type="ECO:0000256" key="1">
    <source>
        <dbReference type="ARBA" id="ARBA00008792"/>
    </source>
</evidence>
<dbReference type="CDD" id="cd18791">
    <property type="entry name" value="SF2_C_RHA"/>
    <property type="match status" value="1"/>
</dbReference>
<accession>A0A4U0VFH7</accession>
<dbReference type="EC" id="3.6.4.13" evidence="2"/>
<dbReference type="GO" id="GO:0005524">
    <property type="term" value="F:ATP binding"/>
    <property type="evidence" value="ECO:0007669"/>
    <property type="project" value="UniProtKB-KW"/>
</dbReference>
<feature type="compositionally biased region" description="Polar residues" evidence="10">
    <location>
        <begin position="1413"/>
        <end position="1424"/>
    </location>
</feature>
<dbReference type="GO" id="GO:0046872">
    <property type="term" value="F:metal ion binding"/>
    <property type="evidence" value="ECO:0007669"/>
    <property type="project" value="UniProtKB-KW"/>
</dbReference>
<keyword evidence="9" id="KW-0460">Magnesium</keyword>
<dbReference type="Pfam" id="PF21010">
    <property type="entry name" value="HA2_C"/>
    <property type="match status" value="1"/>
</dbReference>
<keyword evidence="4" id="KW-0378">Hydrolase</keyword>
<dbReference type="Pfam" id="PF04408">
    <property type="entry name" value="WHD_HA2"/>
    <property type="match status" value="1"/>
</dbReference>
<evidence type="ECO:0000313" key="14">
    <source>
        <dbReference type="Proteomes" id="UP000310066"/>
    </source>
</evidence>
<dbReference type="InterPro" id="IPR014001">
    <property type="entry name" value="Helicase_ATP-bd"/>
</dbReference>
<dbReference type="PANTHER" id="PTHR18934:SF119">
    <property type="entry name" value="ATP-DEPENDENT RNA HELICASE A"/>
    <property type="match status" value="1"/>
</dbReference>
<gene>
    <name evidence="13" type="ORF">B0A54_01406</name>
</gene>
<dbReference type="InterPro" id="IPR048333">
    <property type="entry name" value="HA2_WH"/>
</dbReference>
<dbReference type="SMART" id="SM00177">
    <property type="entry name" value="ARF"/>
    <property type="match status" value="1"/>
</dbReference>
<keyword evidence="6" id="KW-0067">ATP-binding</keyword>
<dbReference type="GO" id="GO:0003924">
    <property type="term" value="F:GTPase activity"/>
    <property type="evidence" value="ECO:0007669"/>
    <property type="project" value="InterPro"/>
</dbReference>
<feature type="binding site" evidence="9">
    <location>
        <position position="31"/>
    </location>
    <ligand>
        <name>Mg(2+)</name>
        <dbReference type="ChEBI" id="CHEBI:18420"/>
    </ligand>
</feature>
<evidence type="ECO:0000259" key="12">
    <source>
        <dbReference type="PROSITE" id="PS51194"/>
    </source>
</evidence>
<dbReference type="SMART" id="SM00178">
    <property type="entry name" value="SAR"/>
    <property type="match status" value="1"/>
</dbReference>
<dbReference type="Proteomes" id="UP000310066">
    <property type="component" value="Unassembled WGS sequence"/>
</dbReference>
<dbReference type="GO" id="GO:1990904">
    <property type="term" value="C:ribonucleoprotein complex"/>
    <property type="evidence" value="ECO:0007669"/>
    <property type="project" value="UniProtKB-ARBA"/>
</dbReference>
<evidence type="ECO:0000256" key="10">
    <source>
        <dbReference type="SAM" id="MobiDB-lite"/>
    </source>
</evidence>
<dbReference type="SMART" id="SM00487">
    <property type="entry name" value="DEXDc"/>
    <property type="match status" value="1"/>
</dbReference>
<dbReference type="NCBIfam" id="TIGR00231">
    <property type="entry name" value="small_GTP"/>
    <property type="match status" value="1"/>
</dbReference>
<dbReference type="Pfam" id="PF07717">
    <property type="entry name" value="OB_NTP_bind"/>
    <property type="match status" value="1"/>
</dbReference>
<dbReference type="InterPro" id="IPR027417">
    <property type="entry name" value="P-loop_NTPase"/>
</dbReference>
<dbReference type="Gene3D" id="3.40.50.300">
    <property type="entry name" value="P-loop containing nucleotide triphosphate hydrolases"/>
    <property type="match status" value="3"/>
</dbReference>
<dbReference type="InterPro" id="IPR007502">
    <property type="entry name" value="Helicase-assoc_dom"/>
</dbReference>
<dbReference type="SMART" id="SM00175">
    <property type="entry name" value="RAB"/>
    <property type="match status" value="1"/>
</dbReference>
<dbReference type="InterPro" id="IPR002464">
    <property type="entry name" value="DNA/RNA_helicase_DEAH_CS"/>
</dbReference>
<keyword evidence="5" id="KW-0347">Helicase</keyword>